<dbReference type="SMART" id="SM00387">
    <property type="entry name" value="HATPase_c"/>
    <property type="match status" value="1"/>
</dbReference>
<feature type="modified residue" description="4-aspartylphosphate" evidence="4">
    <location>
        <position position="431"/>
    </location>
</feature>
<dbReference type="SMART" id="SM00448">
    <property type="entry name" value="REC"/>
    <property type="match status" value="1"/>
</dbReference>
<evidence type="ECO:0000256" key="4">
    <source>
        <dbReference type="PROSITE-ProRule" id="PRU00169"/>
    </source>
</evidence>
<dbReference type="EMBL" id="JBHULN010000027">
    <property type="protein sequence ID" value="MFD2574368.1"/>
    <property type="molecule type" value="Genomic_DNA"/>
</dbReference>
<evidence type="ECO:0000256" key="3">
    <source>
        <dbReference type="ARBA" id="ARBA00022553"/>
    </source>
</evidence>
<dbReference type="InterPro" id="IPR001789">
    <property type="entry name" value="Sig_transdc_resp-reg_receiver"/>
</dbReference>
<dbReference type="SUPFAM" id="SSF47384">
    <property type="entry name" value="Homodimeric domain of signal transducing histidine kinase"/>
    <property type="match status" value="1"/>
</dbReference>
<feature type="domain" description="Histidine kinase" evidence="5">
    <location>
        <begin position="141"/>
        <end position="361"/>
    </location>
</feature>
<sequence>MNQVQVYQMILESAKDYAIFITDIHRRVSSWSAGAEAMFGYTESEIIGQSGDIIFTPEDQAAGAPQGEAQKAIQEGRADNERWHRRKDNTRLYGSGVTTPLREPGGTIIGLVKVMRDLTQQKQAEEALQESDRRKDEFLAMLSHELRNPLATLHNTLLLLELTGGQDESLPLPSAIQLMSREVRHMTQMVDDLLDVSRISRGKITLHMQRIDLGVLVDQAVQTVQYLYESSNRRVTVDLPPSPLYVRGDPTRLHQVLVNLLTNGAKYTREGGRVWVSLQPVDQEVQLRVRDNGIGIAPDQVGAIFDLFFQVNNSLDRPQGGLGLGLTVVNRLVEQHGGWIEAHSEGLGRGSEFVVHLPAQAELSSAQGSTGAAPQSGAAALRVLVVDDNRDLADVTAMLVKQLGYQVYTRYGGEEALALAETLRPDAILLDIGMPSLDGYETCRRIREQLWGKSIFVIALTGYGQPKDKQQSKEAGFDAHLVKPVDLNALKQLLTALHE</sequence>
<dbReference type="SMART" id="SM00091">
    <property type="entry name" value="PAS"/>
    <property type="match status" value="1"/>
</dbReference>
<dbReference type="PANTHER" id="PTHR43547:SF2">
    <property type="entry name" value="HYBRID SIGNAL TRANSDUCTION HISTIDINE KINASE C"/>
    <property type="match status" value="1"/>
</dbReference>
<dbReference type="Gene3D" id="3.30.565.10">
    <property type="entry name" value="Histidine kinase-like ATPase, C-terminal domain"/>
    <property type="match status" value="1"/>
</dbReference>
<protein>
    <recommendedName>
        <fullName evidence="2">histidine kinase</fullName>
        <ecNumber evidence="2">2.7.13.3</ecNumber>
    </recommendedName>
</protein>
<dbReference type="PRINTS" id="PR00344">
    <property type="entry name" value="BCTRLSENSOR"/>
</dbReference>
<evidence type="ECO:0000256" key="2">
    <source>
        <dbReference type="ARBA" id="ARBA00012438"/>
    </source>
</evidence>
<gene>
    <name evidence="9" type="ORF">ACFSUS_27280</name>
</gene>
<dbReference type="EC" id="2.7.13.3" evidence="2"/>
<dbReference type="InterPro" id="IPR000700">
    <property type="entry name" value="PAS-assoc_C"/>
</dbReference>
<dbReference type="InterPro" id="IPR013767">
    <property type="entry name" value="PAS_fold"/>
</dbReference>
<organism evidence="9 10">
    <name type="scientific">Spirosoma soli</name>
    <dbReference type="NCBI Taxonomy" id="1770529"/>
    <lineage>
        <taxon>Bacteria</taxon>
        <taxon>Pseudomonadati</taxon>
        <taxon>Bacteroidota</taxon>
        <taxon>Cytophagia</taxon>
        <taxon>Cytophagales</taxon>
        <taxon>Cytophagaceae</taxon>
        <taxon>Spirosoma</taxon>
    </lineage>
</organism>
<dbReference type="Proteomes" id="UP001597469">
    <property type="component" value="Unassembled WGS sequence"/>
</dbReference>
<dbReference type="Gene3D" id="1.10.287.130">
    <property type="match status" value="1"/>
</dbReference>
<dbReference type="PROSITE" id="PS50112">
    <property type="entry name" value="PAS"/>
    <property type="match status" value="1"/>
</dbReference>
<dbReference type="CDD" id="cd00130">
    <property type="entry name" value="PAS"/>
    <property type="match status" value="1"/>
</dbReference>
<comment type="catalytic activity">
    <reaction evidence="1">
        <text>ATP + protein L-histidine = ADP + protein N-phospho-L-histidine.</text>
        <dbReference type="EC" id="2.7.13.3"/>
    </reaction>
</comment>
<dbReference type="Pfam" id="PF02518">
    <property type="entry name" value="HATPase_c"/>
    <property type="match status" value="1"/>
</dbReference>
<dbReference type="SUPFAM" id="SSF55874">
    <property type="entry name" value="ATPase domain of HSP90 chaperone/DNA topoisomerase II/histidine kinase"/>
    <property type="match status" value="1"/>
</dbReference>
<dbReference type="InterPro" id="IPR035965">
    <property type="entry name" value="PAS-like_dom_sf"/>
</dbReference>
<dbReference type="PROSITE" id="PS50113">
    <property type="entry name" value="PAC"/>
    <property type="match status" value="1"/>
</dbReference>
<dbReference type="InterPro" id="IPR036890">
    <property type="entry name" value="HATPase_C_sf"/>
</dbReference>
<evidence type="ECO:0000259" key="6">
    <source>
        <dbReference type="PROSITE" id="PS50110"/>
    </source>
</evidence>
<evidence type="ECO:0000313" key="10">
    <source>
        <dbReference type="Proteomes" id="UP001597469"/>
    </source>
</evidence>
<evidence type="ECO:0000259" key="8">
    <source>
        <dbReference type="PROSITE" id="PS50113"/>
    </source>
</evidence>
<feature type="domain" description="PAS" evidence="7">
    <location>
        <begin position="3"/>
        <end position="76"/>
    </location>
</feature>
<evidence type="ECO:0000259" key="7">
    <source>
        <dbReference type="PROSITE" id="PS50112"/>
    </source>
</evidence>
<dbReference type="Pfam" id="PF00072">
    <property type="entry name" value="Response_reg"/>
    <property type="match status" value="1"/>
</dbReference>
<dbReference type="InterPro" id="IPR004358">
    <property type="entry name" value="Sig_transdc_His_kin-like_C"/>
</dbReference>
<dbReference type="SUPFAM" id="SSF52172">
    <property type="entry name" value="CheY-like"/>
    <property type="match status" value="1"/>
</dbReference>
<dbReference type="Gene3D" id="3.30.450.20">
    <property type="entry name" value="PAS domain"/>
    <property type="match status" value="1"/>
</dbReference>
<evidence type="ECO:0000256" key="1">
    <source>
        <dbReference type="ARBA" id="ARBA00000085"/>
    </source>
</evidence>
<reference evidence="10" key="1">
    <citation type="journal article" date="2019" name="Int. J. Syst. Evol. Microbiol.">
        <title>The Global Catalogue of Microorganisms (GCM) 10K type strain sequencing project: providing services to taxonomists for standard genome sequencing and annotation.</title>
        <authorList>
            <consortium name="The Broad Institute Genomics Platform"/>
            <consortium name="The Broad Institute Genome Sequencing Center for Infectious Disease"/>
            <person name="Wu L."/>
            <person name="Ma J."/>
        </authorList>
    </citation>
    <scope>NUCLEOTIDE SEQUENCE [LARGE SCALE GENOMIC DNA]</scope>
    <source>
        <strain evidence="10">KCTC 42805</strain>
    </source>
</reference>
<dbReference type="PANTHER" id="PTHR43547">
    <property type="entry name" value="TWO-COMPONENT HISTIDINE KINASE"/>
    <property type="match status" value="1"/>
</dbReference>
<dbReference type="Pfam" id="PF00512">
    <property type="entry name" value="HisKA"/>
    <property type="match status" value="1"/>
</dbReference>
<accession>A0ABW5MBB3</accession>
<dbReference type="GO" id="GO:0005524">
    <property type="term" value="F:ATP binding"/>
    <property type="evidence" value="ECO:0007669"/>
    <property type="project" value="UniProtKB-KW"/>
</dbReference>
<dbReference type="PROSITE" id="PS50109">
    <property type="entry name" value="HIS_KIN"/>
    <property type="match status" value="1"/>
</dbReference>
<feature type="domain" description="PAC" evidence="8">
    <location>
        <begin position="78"/>
        <end position="130"/>
    </location>
</feature>
<dbReference type="InterPro" id="IPR003661">
    <property type="entry name" value="HisK_dim/P_dom"/>
</dbReference>
<dbReference type="CDD" id="cd17580">
    <property type="entry name" value="REC_2_DhkD-like"/>
    <property type="match status" value="1"/>
</dbReference>
<evidence type="ECO:0000259" key="5">
    <source>
        <dbReference type="PROSITE" id="PS50109"/>
    </source>
</evidence>
<keyword evidence="9" id="KW-0067">ATP-binding</keyword>
<proteinExistence type="predicted"/>
<comment type="caution">
    <text evidence="9">The sequence shown here is derived from an EMBL/GenBank/DDBJ whole genome shotgun (WGS) entry which is preliminary data.</text>
</comment>
<keyword evidence="9" id="KW-0547">Nucleotide-binding</keyword>
<keyword evidence="10" id="KW-1185">Reference proteome</keyword>
<dbReference type="PROSITE" id="PS50110">
    <property type="entry name" value="RESPONSE_REGULATORY"/>
    <property type="match status" value="1"/>
</dbReference>
<dbReference type="Pfam" id="PF00989">
    <property type="entry name" value="PAS"/>
    <property type="match status" value="1"/>
</dbReference>
<feature type="domain" description="Response regulatory" evidence="6">
    <location>
        <begin position="382"/>
        <end position="498"/>
    </location>
</feature>
<dbReference type="InterPro" id="IPR011006">
    <property type="entry name" value="CheY-like_superfamily"/>
</dbReference>
<keyword evidence="3 4" id="KW-0597">Phosphoprotein</keyword>
<dbReference type="InterPro" id="IPR005467">
    <property type="entry name" value="His_kinase_dom"/>
</dbReference>
<dbReference type="InterPro" id="IPR036097">
    <property type="entry name" value="HisK_dim/P_sf"/>
</dbReference>
<dbReference type="NCBIfam" id="TIGR00229">
    <property type="entry name" value="sensory_box"/>
    <property type="match status" value="1"/>
</dbReference>
<dbReference type="Gene3D" id="3.40.50.2300">
    <property type="match status" value="1"/>
</dbReference>
<evidence type="ECO:0000313" key="9">
    <source>
        <dbReference type="EMBL" id="MFD2574368.1"/>
    </source>
</evidence>
<dbReference type="RefSeq" id="WP_381528000.1">
    <property type="nucleotide sequence ID" value="NZ_JBHULN010000027.1"/>
</dbReference>
<dbReference type="CDD" id="cd00082">
    <property type="entry name" value="HisKA"/>
    <property type="match status" value="1"/>
</dbReference>
<dbReference type="SMART" id="SM00388">
    <property type="entry name" value="HisKA"/>
    <property type="match status" value="1"/>
</dbReference>
<dbReference type="SUPFAM" id="SSF55785">
    <property type="entry name" value="PYP-like sensor domain (PAS domain)"/>
    <property type="match status" value="1"/>
</dbReference>
<dbReference type="InterPro" id="IPR003594">
    <property type="entry name" value="HATPase_dom"/>
</dbReference>
<name>A0ABW5MBB3_9BACT</name>
<dbReference type="InterPro" id="IPR000014">
    <property type="entry name" value="PAS"/>
</dbReference>
<dbReference type="CDD" id="cd00075">
    <property type="entry name" value="HATPase"/>
    <property type="match status" value="1"/>
</dbReference>